<dbReference type="Gene3D" id="3.40.190.10">
    <property type="entry name" value="Periplasmic binding protein-like II"/>
    <property type="match status" value="1"/>
</dbReference>
<dbReference type="Pfam" id="PF04069">
    <property type="entry name" value="OpuAC"/>
    <property type="match status" value="1"/>
</dbReference>
<dbReference type="RefSeq" id="WP_166315521.1">
    <property type="nucleotide sequence ID" value="NZ_WOTH01000016.1"/>
</dbReference>
<accession>A0A967BCY5</accession>
<comment type="caution">
    <text evidence="3">The sequence shown here is derived from an EMBL/GenBank/DDBJ whole genome shotgun (WGS) entry which is preliminary data.</text>
</comment>
<evidence type="ECO:0000313" key="3">
    <source>
        <dbReference type="EMBL" id="NHO54092.1"/>
    </source>
</evidence>
<dbReference type="InterPro" id="IPR017783">
    <property type="entry name" value="ABC_choline_sub-bd"/>
</dbReference>
<evidence type="ECO:0000313" key="4">
    <source>
        <dbReference type="Proteomes" id="UP000597459"/>
    </source>
</evidence>
<dbReference type="GO" id="GO:0043190">
    <property type="term" value="C:ATP-binding cassette (ABC) transporter complex"/>
    <property type="evidence" value="ECO:0007669"/>
    <property type="project" value="InterPro"/>
</dbReference>
<dbReference type="GO" id="GO:0042597">
    <property type="term" value="C:periplasmic space"/>
    <property type="evidence" value="ECO:0007669"/>
    <property type="project" value="InterPro"/>
</dbReference>
<dbReference type="Proteomes" id="UP000597459">
    <property type="component" value="Unassembled WGS sequence"/>
</dbReference>
<evidence type="ECO:0000259" key="2">
    <source>
        <dbReference type="Pfam" id="PF04069"/>
    </source>
</evidence>
<dbReference type="Gene3D" id="3.40.190.100">
    <property type="entry name" value="Glycine betaine-binding periplasmic protein, domain 2"/>
    <property type="match status" value="1"/>
</dbReference>
<dbReference type="GO" id="GO:0033265">
    <property type="term" value="F:choline binding"/>
    <property type="evidence" value="ECO:0007669"/>
    <property type="project" value="InterPro"/>
</dbReference>
<protein>
    <submittedName>
        <fullName evidence="3">Glycine/betaine ABC transporter substrate-binding protein</fullName>
    </submittedName>
</protein>
<keyword evidence="4" id="KW-1185">Reference proteome</keyword>
<feature type="signal peptide" evidence="1">
    <location>
        <begin position="1"/>
        <end position="23"/>
    </location>
</feature>
<feature type="domain" description="ABC-type glycine betaine transport system substrate-binding" evidence="2">
    <location>
        <begin position="32"/>
        <end position="280"/>
    </location>
</feature>
<dbReference type="CDD" id="cd13640">
    <property type="entry name" value="PBP2_ChoX"/>
    <property type="match status" value="1"/>
</dbReference>
<organism evidence="3 4">
    <name type="scientific">Acetobacter estunensis</name>
    <dbReference type="NCBI Taxonomy" id="104097"/>
    <lineage>
        <taxon>Bacteria</taxon>
        <taxon>Pseudomonadati</taxon>
        <taxon>Pseudomonadota</taxon>
        <taxon>Alphaproteobacteria</taxon>
        <taxon>Acetobacterales</taxon>
        <taxon>Acetobacteraceae</taxon>
        <taxon>Acetobacter</taxon>
    </lineage>
</organism>
<dbReference type="AlphaFoldDB" id="A0A967BCY5"/>
<evidence type="ECO:0000256" key="1">
    <source>
        <dbReference type="SAM" id="SignalP"/>
    </source>
</evidence>
<keyword evidence="1" id="KW-0732">Signal</keyword>
<reference evidence="3" key="1">
    <citation type="submission" date="2019-11" db="EMBL/GenBank/DDBJ databases">
        <title>Description of new Acetobacter species.</title>
        <authorList>
            <person name="Cleenwerck I."/>
            <person name="Sombolestani A.S."/>
        </authorList>
    </citation>
    <scope>NUCLEOTIDE SEQUENCE</scope>
    <source>
        <strain evidence="3">LMG 1626</strain>
    </source>
</reference>
<dbReference type="EMBL" id="WOTH01000016">
    <property type="protein sequence ID" value="NHO54092.1"/>
    <property type="molecule type" value="Genomic_DNA"/>
</dbReference>
<dbReference type="GO" id="GO:0022857">
    <property type="term" value="F:transmembrane transporter activity"/>
    <property type="evidence" value="ECO:0007669"/>
    <property type="project" value="InterPro"/>
</dbReference>
<name>A0A967BCY5_9PROT</name>
<gene>
    <name evidence="3" type="ORF">GOB87_09005</name>
</gene>
<feature type="chain" id="PRO_5037582387" evidence="1">
    <location>
        <begin position="24"/>
        <end position="312"/>
    </location>
</feature>
<dbReference type="InterPro" id="IPR007210">
    <property type="entry name" value="ABC_Gly_betaine_transp_sub-bd"/>
</dbReference>
<dbReference type="GO" id="GO:0015871">
    <property type="term" value="P:choline transport"/>
    <property type="evidence" value="ECO:0007669"/>
    <property type="project" value="InterPro"/>
</dbReference>
<proteinExistence type="predicted"/>
<sequence>MKARFFAAAALVGLSFGTFSARAADPASCDVVRIGDVGWSDAAATIGVTSNILTALGYTPKTTLVTLSVAYLSMENNRIDVFPSDWEPSGESVIGPYMKRGRIERIATNLDGAHYTLGVPDYVSQEGLKDFKDIAAWGPKLNYTIYGIESGNDGNQIILKLIKENQFGLGKFHLNESSEQGMLSQVTRAIGAHKPIVFLAWEPHPMNMRFKITYLTGGEEDFGAAASVHTVTRKGYVEACPNVGKLFKQMTFTIPGENEMMKAIGDDRIPAPKATKDWLKANSGVLDKWLDGVTTADGAPGLPAVKKYLGVE</sequence>
<dbReference type="SUPFAM" id="SSF53850">
    <property type="entry name" value="Periplasmic binding protein-like II"/>
    <property type="match status" value="1"/>
</dbReference>